<dbReference type="GO" id="GO:0030170">
    <property type="term" value="F:pyridoxal phosphate binding"/>
    <property type="evidence" value="ECO:0007669"/>
    <property type="project" value="TreeGrafter"/>
</dbReference>
<dbReference type="Proteomes" id="UP000029549">
    <property type="component" value="Unassembled WGS sequence"/>
</dbReference>
<dbReference type="GO" id="GO:0030378">
    <property type="term" value="F:serine racemase activity"/>
    <property type="evidence" value="ECO:0007669"/>
    <property type="project" value="TreeGrafter"/>
</dbReference>
<dbReference type="Pfam" id="PF00291">
    <property type="entry name" value="PALP"/>
    <property type="match status" value="1"/>
</dbReference>
<feature type="domain" description="Tryptophan synthase beta chain-like PALP" evidence="6">
    <location>
        <begin position="34"/>
        <end position="318"/>
    </location>
</feature>
<dbReference type="GO" id="GO:0000287">
    <property type="term" value="F:magnesium ion binding"/>
    <property type="evidence" value="ECO:0007669"/>
    <property type="project" value="TreeGrafter"/>
</dbReference>
<keyword evidence="4" id="KW-0663">Pyridoxal phosphate</keyword>
<dbReference type="PANTHER" id="PTHR43050:SF1">
    <property type="entry name" value="SERINE RACEMASE"/>
    <property type="match status" value="1"/>
</dbReference>
<comment type="cofactor">
    <cofactor evidence="1">
        <name>pyridoxal 5'-phosphate</name>
        <dbReference type="ChEBI" id="CHEBI:597326"/>
    </cofactor>
</comment>
<evidence type="ECO:0000256" key="1">
    <source>
        <dbReference type="ARBA" id="ARBA00001933"/>
    </source>
</evidence>
<dbReference type="SUPFAM" id="SSF53686">
    <property type="entry name" value="Tryptophan synthase beta subunit-like PLP-dependent enzymes"/>
    <property type="match status" value="1"/>
</dbReference>
<dbReference type="PANTHER" id="PTHR43050">
    <property type="entry name" value="SERINE / THREONINE RACEMASE FAMILY MEMBER"/>
    <property type="match status" value="1"/>
</dbReference>
<protein>
    <submittedName>
        <fullName evidence="7">Serine/threonine dehydratase</fullName>
        <ecNumber evidence="7">4.3.1.19</ecNumber>
    </submittedName>
</protein>
<organism evidence="7 8">
    <name type="scientific">Comamonas thiooxydans</name>
    <dbReference type="NCBI Taxonomy" id="363952"/>
    <lineage>
        <taxon>Bacteria</taxon>
        <taxon>Pseudomonadati</taxon>
        <taxon>Pseudomonadota</taxon>
        <taxon>Betaproteobacteria</taxon>
        <taxon>Burkholderiales</taxon>
        <taxon>Comamonadaceae</taxon>
        <taxon>Comamonas</taxon>
    </lineage>
</organism>
<evidence type="ECO:0000256" key="3">
    <source>
        <dbReference type="ARBA" id="ARBA00010869"/>
    </source>
</evidence>
<dbReference type="Gene3D" id="3.40.50.1100">
    <property type="match status" value="2"/>
</dbReference>
<dbReference type="GO" id="GO:0018114">
    <property type="term" value="F:threonine racemase activity"/>
    <property type="evidence" value="ECO:0007669"/>
    <property type="project" value="TreeGrafter"/>
</dbReference>
<dbReference type="InterPro" id="IPR027278">
    <property type="entry name" value="ACCD_DCysDesulf"/>
</dbReference>
<evidence type="ECO:0000313" key="7">
    <source>
        <dbReference type="EMBL" id="KGH08236.1"/>
    </source>
</evidence>
<evidence type="ECO:0000259" key="6">
    <source>
        <dbReference type="Pfam" id="PF00291"/>
    </source>
</evidence>
<evidence type="ECO:0000256" key="2">
    <source>
        <dbReference type="ARBA" id="ARBA00008639"/>
    </source>
</evidence>
<reference evidence="7 8" key="1">
    <citation type="submission" date="2013-09" db="EMBL/GenBank/DDBJ databases">
        <title>High correlation between genotypes and phenotypes of environmental bacteria Comamonas testosteroni strains.</title>
        <authorList>
            <person name="Liu L."/>
            <person name="Zhu W."/>
            <person name="Xia X."/>
            <person name="Xu B."/>
            <person name="Luo M."/>
            <person name="Wang G."/>
        </authorList>
    </citation>
    <scope>NUCLEOTIDE SEQUENCE [LARGE SCALE GENOMIC DNA]</scope>
    <source>
        <strain evidence="7 8">DF2</strain>
    </source>
</reference>
<dbReference type="AlphaFoldDB" id="A0A0E3BU28"/>
<dbReference type="CDD" id="cd01562">
    <property type="entry name" value="Thr-dehyd"/>
    <property type="match status" value="1"/>
</dbReference>
<gene>
    <name evidence="7" type="ORF">P608_18625</name>
</gene>
<comment type="caution">
    <text evidence="7">The sequence shown here is derived from an EMBL/GenBank/DDBJ whole genome shotgun (WGS) entry which is preliminary data.</text>
</comment>
<keyword evidence="8" id="KW-1185">Reference proteome</keyword>
<keyword evidence="5 7" id="KW-0456">Lyase</keyword>
<dbReference type="EC" id="4.3.1.19" evidence="7"/>
<proteinExistence type="inferred from homology"/>
<dbReference type="GO" id="GO:0003941">
    <property type="term" value="F:L-serine ammonia-lyase activity"/>
    <property type="evidence" value="ECO:0007669"/>
    <property type="project" value="TreeGrafter"/>
</dbReference>
<accession>A0A0E3BU28</accession>
<dbReference type="FunFam" id="3.40.50.1100:FF:000007">
    <property type="entry name" value="L-threonine dehydratase catabolic TdcB"/>
    <property type="match status" value="1"/>
</dbReference>
<dbReference type="GO" id="GO:0005524">
    <property type="term" value="F:ATP binding"/>
    <property type="evidence" value="ECO:0007669"/>
    <property type="project" value="TreeGrafter"/>
</dbReference>
<evidence type="ECO:0000256" key="5">
    <source>
        <dbReference type="ARBA" id="ARBA00023239"/>
    </source>
</evidence>
<name>A0A0E3BU28_9BURK</name>
<dbReference type="GO" id="GO:0004794">
    <property type="term" value="F:threonine deaminase activity"/>
    <property type="evidence" value="ECO:0007669"/>
    <property type="project" value="UniProtKB-EC"/>
</dbReference>
<dbReference type="PIRSF" id="PIRSF006278">
    <property type="entry name" value="ACCD_DCysDesulf"/>
    <property type="match status" value="1"/>
</dbReference>
<dbReference type="EMBL" id="AWTP01000125">
    <property type="protein sequence ID" value="KGH08236.1"/>
    <property type="molecule type" value="Genomic_DNA"/>
</dbReference>
<dbReference type="GO" id="GO:0016846">
    <property type="term" value="F:carbon-sulfur lyase activity"/>
    <property type="evidence" value="ECO:0007669"/>
    <property type="project" value="UniProtKB-ARBA"/>
</dbReference>
<dbReference type="FunFam" id="3.40.50.1100:FF:000005">
    <property type="entry name" value="Threonine dehydratase catabolic"/>
    <property type="match status" value="1"/>
</dbReference>
<evidence type="ECO:0000313" key="8">
    <source>
        <dbReference type="Proteomes" id="UP000029549"/>
    </source>
</evidence>
<dbReference type="InterPro" id="IPR036052">
    <property type="entry name" value="TrpB-like_PALP_sf"/>
</dbReference>
<sequence length="332" mass="35370">MIAGRLHMPLSEVLAAPTFIDVVAAAKRLHGIAHRTPVLHSQTLDDRLGAKVFFKCENFQRMGAFKFRGAFNAIAQLDAAQRRAGVITYSSGNHAQAVALAARLIGTSATILMPKDTPAVKLEATLNYGANVHLYDRLGDNREAMCKELMESQGLTLVHPFDDCQVIAGQGTSALELFQDVGDLDVLLTPLGGGGLLAGSALAAQFIAPACRVVGVEPTTSSDGQQSLRAGHIVRISPPQSIAEGALGTHVGERNFSVMRKHVHDVITVEDPSIMEAMQWLAQCMKLVVEPTGALALAAVLAQRIDIRGLRIGAILSGGNVDLRRYAELISV</sequence>
<dbReference type="NCBIfam" id="NF005454">
    <property type="entry name" value="PRK07048.1"/>
    <property type="match status" value="1"/>
</dbReference>
<comment type="similarity">
    <text evidence="3">Belongs to the serine/threonine dehydratase family.</text>
</comment>
<comment type="similarity">
    <text evidence="2">Belongs to the ACC deaminase/D-cysteine desulfhydrase family.</text>
</comment>
<dbReference type="InterPro" id="IPR001926">
    <property type="entry name" value="TrpB-like_PALP"/>
</dbReference>
<dbReference type="GO" id="GO:0008721">
    <property type="term" value="F:D-serine ammonia-lyase activity"/>
    <property type="evidence" value="ECO:0007669"/>
    <property type="project" value="TreeGrafter"/>
</dbReference>
<evidence type="ECO:0000256" key="4">
    <source>
        <dbReference type="ARBA" id="ARBA00022898"/>
    </source>
</evidence>